<dbReference type="AlphaFoldDB" id="A0A1H5LWQ1"/>
<dbReference type="PANTHER" id="PTHR32432">
    <property type="entry name" value="CELL DIVISION PROTEIN FTSA-RELATED"/>
    <property type="match status" value="1"/>
</dbReference>
<evidence type="ECO:0000313" key="1">
    <source>
        <dbReference type="EMBL" id="SEE81404.1"/>
    </source>
</evidence>
<dbReference type="NCBIfam" id="NF011660">
    <property type="entry name" value="PRK15080.1"/>
    <property type="match status" value="1"/>
</dbReference>
<dbReference type="InterPro" id="IPR043129">
    <property type="entry name" value="ATPase_NBD"/>
</dbReference>
<dbReference type="RefSeq" id="WP_073366702.1">
    <property type="nucleotide sequence ID" value="NZ_FNTL01000005.1"/>
</dbReference>
<dbReference type="Gene3D" id="3.30.420.40">
    <property type="match status" value="2"/>
</dbReference>
<dbReference type="OrthoDB" id="306538at2"/>
<dbReference type="Proteomes" id="UP000183407">
    <property type="component" value="Unassembled WGS sequence"/>
</dbReference>
<dbReference type="NCBIfam" id="TIGR02529">
    <property type="entry name" value="EutJ"/>
    <property type="match status" value="1"/>
</dbReference>
<evidence type="ECO:0000313" key="2">
    <source>
        <dbReference type="Proteomes" id="UP000183407"/>
    </source>
</evidence>
<dbReference type="Pfam" id="PF06723">
    <property type="entry name" value="MreB_Mbl"/>
    <property type="match status" value="1"/>
</dbReference>
<dbReference type="EMBL" id="FNTL01000005">
    <property type="protein sequence ID" value="SEE81404.1"/>
    <property type="molecule type" value="Genomic_DNA"/>
</dbReference>
<dbReference type="InterPro" id="IPR056546">
    <property type="entry name" value="MreB_MamK-like"/>
</dbReference>
<accession>A0A1H5LWQ1</accession>
<protein>
    <submittedName>
        <fullName evidence="1">Ethanolamine utilization protein EutJ</fullName>
    </submittedName>
</protein>
<dbReference type="InterPro" id="IPR050696">
    <property type="entry name" value="FtsA/MreB"/>
</dbReference>
<sequence length="269" mass="27951">MSFEMVAQTLEQAHQRIRSARTNHDGDLRTGIDLGTATCVITVVDAAGDPVWIDFDRTGAIRDGVVVDFAAAAAAVRKLKATAEDELGVELANAATAYPPCIGEADSRACRFVLEGAGFDEVILVDEVSAANKTLEVTDGVVIDVGGGSTGVGVFEAGNLAALDDRPGGGHHLDLILAGALGVTVAEAEESKRAGSGDYLAILRPGIERIGASIRDLTRGAEHLELHLAGGALMLPGADTTISKYLGRRVRAYPHALLITPLGIARYAS</sequence>
<organism evidence="1 2">
    <name type="scientific">Rhodococcus jostii</name>
    <dbReference type="NCBI Taxonomy" id="132919"/>
    <lineage>
        <taxon>Bacteria</taxon>
        <taxon>Bacillati</taxon>
        <taxon>Actinomycetota</taxon>
        <taxon>Actinomycetes</taxon>
        <taxon>Mycobacteriales</taxon>
        <taxon>Nocardiaceae</taxon>
        <taxon>Rhodococcus</taxon>
    </lineage>
</organism>
<gene>
    <name evidence="1" type="ORF">SAMN04490220_8472</name>
</gene>
<proteinExistence type="predicted"/>
<dbReference type="SUPFAM" id="SSF53067">
    <property type="entry name" value="Actin-like ATPase domain"/>
    <property type="match status" value="2"/>
</dbReference>
<dbReference type="PANTHER" id="PTHR32432:SF3">
    <property type="entry name" value="ETHANOLAMINE UTILIZATION PROTEIN EUTJ"/>
    <property type="match status" value="1"/>
</dbReference>
<dbReference type="InterPro" id="IPR013366">
    <property type="entry name" value="EutJ"/>
</dbReference>
<reference evidence="2" key="1">
    <citation type="submission" date="2016-10" db="EMBL/GenBank/DDBJ databases">
        <authorList>
            <person name="Varghese N."/>
        </authorList>
    </citation>
    <scope>NUCLEOTIDE SEQUENCE [LARGE SCALE GENOMIC DNA]</scope>
    <source>
        <strain evidence="2">DSM 44719</strain>
    </source>
</reference>
<name>A0A1H5LWQ1_RHOJO</name>